<feature type="compositionally biased region" description="Polar residues" evidence="1">
    <location>
        <begin position="259"/>
        <end position="268"/>
    </location>
</feature>
<feature type="region of interest" description="Disordered" evidence="1">
    <location>
        <begin position="473"/>
        <end position="516"/>
    </location>
</feature>
<feature type="compositionally biased region" description="Basic and acidic residues" evidence="1">
    <location>
        <begin position="488"/>
        <end position="498"/>
    </location>
</feature>
<feature type="region of interest" description="Disordered" evidence="1">
    <location>
        <begin position="259"/>
        <end position="288"/>
    </location>
</feature>
<feature type="compositionally biased region" description="Low complexity" evidence="1">
    <location>
        <begin position="446"/>
        <end position="455"/>
    </location>
</feature>
<dbReference type="AlphaFoldDB" id="A0AAE0WHF4"/>
<organism evidence="2 3">
    <name type="scientific">Recurvomyces mirabilis</name>
    <dbReference type="NCBI Taxonomy" id="574656"/>
    <lineage>
        <taxon>Eukaryota</taxon>
        <taxon>Fungi</taxon>
        <taxon>Dikarya</taxon>
        <taxon>Ascomycota</taxon>
        <taxon>Pezizomycotina</taxon>
        <taxon>Dothideomycetes</taxon>
        <taxon>Dothideomycetidae</taxon>
        <taxon>Mycosphaerellales</taxon>
        <taxon>Teratosphaeriaceae</taxon>
        <taxon>Recurvomyces</taxon>
    </lineage>
</organism>
<sequence>MTQAYYPGEGYDPFYRQPYRSTSSAGHYERAAPYGYHDRPRMHMHDHYGDRYPARTMIHEQELESGTGGARKRIGVAVGSKEVTMPGGLEAFPQATYPASAHPGSAYNNDSNSLPSYSQNMRLHARPSLPTLHTRSSWMDNYEQYENSPVDAYTCSSASMPRQDSFASSYGGVESYRPWNTTAPASAPLPALAQSSYYDQQPSGYKYGSLQAPSYTTSQVTRVPSVTADLLSMGSLHSSLPIQTAQERRLPVPYTIQYPTPHSSSQIPQVRPLGSYSEPRAPTHGIHSRHAMPWSTESTAEAARTASTHNPADGRPYLQYTQPQQPYINIPPISEPAFGYQVSQGHDPPTTGSPGVSPSTLPTQPVNLPITTSGVLALPPASAIDYRRTEYPTHYTMPITSSNTSGTSYETMPGTSQSLYSFSADERPSTASSDADHDDEGGVTGSSTNSSLSSQASVGNLQAYTNANLTATGTMMRHPQPQRSLEGQWRREDSEQRRAAATAQRVSVSNLSAARY</sequence>
<feature type="compositionally biased region" description="Polar residues" evidence="1">
    <location>
        <begin position="504"/>
        <end position="516"/>
    </location>
</feature>
<feature type="compositionally biased region" description="Polar residues" evidence="1">
    <location>
        <begin position="398"/>
        <end position="421"/>
    </location>
</feature>
<feature type="compositionally biased region" description="Low complexity" evidence="1">
    <location>
        <begin position="297"/>
        <end position="308"/>
    </location>
</feature>
<name>A0AAE0WHF4_9PEZI</name>
<gene>
    <name evidence="2" type="ORF">LTR78_007298</name>
</gene>
<evidence type="ECO:0000313" key="3">
    <source>
        <dbReference type="Proteomes" id="UP001274830"/>
    </source>
</evidence>
<evidence type="ECO:0000313" key="2">
    <source>
        <dbReference type="EMBL" id="KAK3672712.1"/>
    </source>
</evidence>
<dbReference type="EMBL" id="JAUTXT010000030">
    <property type="protein sequence ID" value="KAK3672712.1"/>
    <property type="molecule type" value="Genomic_DNA"/>
</dbReference>
<evidence type="ECO:0000256" key="1">
    <source>
        <dbReference type="SAM" id="MobiDB-lite"/>
    </source>
</evidence>
<feature type="region of interest" description="Disordered" evidence="1">
    <location>
        <begin position="397"/>
        <end position="455"/>
    </location>
</feature>
<protein>
    <submittedName>
        <fullName evidence="2">Uncharacterized protein</fullName>
    </submittedName>
</protein>
<reference evidence="2" key="1">
    <citation type="submission" date="2023-07" db="EMBL/GenBank/DDBJ databases">
        <title>Black Yeasts Isolated from many extreme environments.</title>
        <authorList>
            <person name="Coleine C."/>
            <person name="Stajich J.E."/>
            <person name="Selbmann L."/>
        </authorList>
    </citation>
    <scope>NUCLEOTIDE SEQUENCE</scope>
    <source>
        <strain evidence="2">CCFEE 5485</strain>
    </source>
</reference>
<proteinExistence type="predicted"/>
<comment type="caution">
    <text evidence="2">The sequence shown here is derived from an EMBL/GenBank/DDBJ whole genome shotgun (WGS) entry which is preliminary data.</text>
</comment>
<keyword evidence="3" id="KW-1185">Reference proteome</keyword>
<dbReference type="Proteomes" id="UP001274830">
    <property type="component" value="Unassembled WGS sequence"/>
</dbReference>
<feature type="region of interest" description="Disordered" evidence="1">
    <location>
        <begin position="297"/>
        <end position="316"/>
    </location>
</feature>
<accession>A0AAE0WHF4</accession>